<evidence type="ECO:0000313" key="2">
    <source>
        <dbReference type="EMBL" id="QHS87615.1"/>
    </source>
</evidence>
<feature type="transmembrane region" description="Helical" evidence="1">
    <location>
        <begin position="131"/>
        <end position="150"/>
    </location>
</feature>
<organism evidence="2">
    <name type="scientific">viral metagenome</name>
    <dbReference type="NCBI Taxonomy" id="1070528"/>
    <lineage>
        <taxon>unclassified sequences</taxon>
        <taxon>metagenomes</taxon>
        <taxon>organismal metagenomes</taxon>
    </lineage>
</organism>
<reference evidence="2" key="1">
    <citation type="journal article" date="2020" name="Nature">
        <title>Giant virus diversity and host interactions through global metagenomics.</title>
        <authorList>
            <person name="Schulz F."/>
            <person name="Roux S."/>
            <person name="Paez-Espino D."/>
            <person name="Jungbluth S."/>
            <person name="Walsh D.A."/>
            <person name="Denef V.J."/>
            <person name="McMahon K.D."/>
            <person name="Konstantinidis K.T."/>
            <person name="Eloe-Fadrosh E.A."/>
            <person name="Kyrpides N.C."/>
            <person name="Woyke T."/>
        </authorList>
    </citation>
    <scope>NUCLEOTIDE SEQUENCE</scope>
    <source>
        <strain evidence="2">GVMAG-M-3300010157-4</strain>
    </source>
</reference>
<keyword evidence="1" id="KW-1133">Transmembrane helix</keyword>
<feature type="transmembrane region" description="Helical" evidence="1">
    <location>
        <begin position="105"/>
        <end position="125"/>
    </location>
</feature>
<proteinExistence type="predicted"/>
<protein>
    <submittedName>
        <fullName evidence="2">Uncharacterized protein</fullName>
    </submittedName>
</protein>
<name>A0A6C0B5U7_9ZZZZ</name>
<evidence type="ECO:0000256" key="1">
    <source>
        <dbReference type="SAM" id="Phobius"/>
    </source>
</evidence>
<keyword evidence="1" id="KW-0472">Membrane</keyword>
<dbReference type="EMBL" id="MN739083">
    <property type="protein sequence ID" value="QHS87615.1"/>
    <property type="molecule type" value="Genomic_DNA"/>
</dbReference>
<keyword evidence="1" id="KW-0812">Transmembrane</keyword>
<accession>A0A6C0B5U7</accession>
<sequence length="159" mass="16920">MSKASLMSKSMMSGGGLADDLLKGANALQSAGDNEVVPKVEIPDNTITEQIIPDKGLTNAIIEQARSIDGSSFSVSAILNVIIAYMAKVLFVGFEIENKMLHNGLLALLWLGIAGSLFGIATAISNTNITFIMYCSAIWIIALAILFVILQPYRANSVV</sequence>
<feature type="transmembrane region" description="Helical" evidence="1">
    <location>
        <begin position="73"/>
        <end position="93"/>
    </location>
</feature>
<dbReference type="AlphaFoldDB" id="A0A6C0B5U7"/>